<proteinExistence type="predicted"/>
<protein>
    <submittedName>
        <fullName evidence="2">Uncharacterized protein</fullName>
    </submittedName>
</protein>
<gene>
    <name evidence="2" type="ORF">BV898_17174</name>
</gene>
<feature type="chain" id="PRO_5040796283" evidence="1">
    <location>
        <begin position="23"/>
        <end position="184"/>
    </location>
</feature>
<dbReference type="EMBL" id="MTYJ01000283">
    <property type="protein sequence ID" value="OWA52728.1"/>
    <property type="molecule type" value="Genomic_DNA"/>
</dbReference>
<accession>A0A9X6RLS4</accession>
<comment type="caution">
    <text evidence="2">The sequence shown here is derived from an EMBL/GenBank/DDBJ whole genome shotgun (WGS) entry which is preliminary data.</text>
</comment>
<dbReference type="Proteomes" id="UP000192578">
    <property type="component" value="Unassembled WGS sequence"/>
</dbReference>
<evidence type="ECO:0000313" key="3">
    <source>
        <dbReference type="Proteomes" id="UP000192578"/>
    </source>
</evidence>
<keyword evidence="3" id="KW-1185">Reference proteome</keyword>
<reference evidence="3" key="1">
    <citation type="submission" date="2017-01" db="EMBL/GenBank/DDBJ databases">
        <title>Comparative genomics of anhydrobiosis in the tardigrade Hypsibius dujardini.</title>
        <authorList>
            <person name="Yoshida Y."/>
            <person name="Koutsovoulos G."/>
            <person name="Laetsch D."/>
            <person name="Stevens L."/>
            <person name="Kumar S."/>
            <person name="Horikawa D."/>
            <person name="Ishino K."/>
            <person name="Komine S."/>
            <person name="Tomita M."/>
            <person name="Blaxter M."/>
            <person name="Arakawa K."/>
        </authorList>
    </citation>
    <scope>NUCLEOTIDE SEQUENCE [LARGE SCALE GENOMIC DNA]</scope>
    <source>
        <strain evidence="3">Z151</strain>
    </source>
</reference>
<feature type="signal peptide" evidence="1">
    <location>
        <begin position="1"/>
        <end position="22"/>
    </location>
</feature>
<evidence type="ECO:0000313" key="2">
    <source>
        <dbReference type="EMBL" id="OWA52728.1"/>
    </source>
</evidence>
<sequence length="184" mass="19621">MKTRYLFALIIILQFVSQLVDACGCYGQGSCYANGTLKSGPRPADTPGQIPCDPFNSPVAVCDCCPACNSCAQLFSGCLRPFVKFDVSLQPPVPHAYAFNRPITPSVVTSVSFPGNLGTSFIEVCLDKSLPKGLVLAQTSDFRWVLSGTPIETLPLTYYNVLVKGSVGYLGMGWFALSVTGACS</sequence>
<name>A0A9X6RLS4_HYPEX</name>
<dbReference type="AlphaFoldDB" id="A0A9X6RLS4"/>
<keyword evidence="1" id="KW-0732">Signal</keyword>
<dbReference type="OrthoDB" id="10587863at2759"/>
<organism evidence="2 3">
    <name type="scientific">Hypsibius exemplaris</name>
    <name type="common">Freshwater tardigrade</name>
    <dbReference type="NCBI Taxonomy" id="2072580"/>
    <lineage>
        <taxon>Eukaryota</taxon>
        <taxon>Metazoa</taxon>
        <taxon>Ecdysozoa</taxon>
        <taxon>Tardigrada</taxon>
        <taxon>Eutardigrada</taxon>
        <taxon>Parachela</taxon>
        <taxon>Hypsibioidea</taxon>
        <taxon>Hypsibiidae</taxon>
        <taxon>Hypsibius</taxon>
    </lineage>
</organism>
<evidence type="ECO:0000256" key="1">
    <source>
        <dbReference type="SAM" id="SignalP"/>
    </source>
</evidence>